<dbReference type="AlphaFoldDB" id="A0A974CN03"/>
<organism evidence="1 2">
    <name type="scientific">Xenopus laevis</name>
    <name type="common">African clawed frog</name>
    <dbReference type="NCBI Taxonomy" id="8355"/>
    <lineage>
        <taxon>Eukaryota</taxon>
        <taxon>Metazoa</taxon>
        <taxon>Chordata</taxon>
        <taxon>Craniata</taxon>
        <taxon>Vertebrata</taxon>
        <taxon>Euteleostomi</taxon>
        <taxon>Amphibia</taxon>
        <taxon>Batrachia</taxon>
        <taxon>Anura</taxon>
        <taxon>Pipoidea</taxon>
        <taxon>Pipidae</taxon>
        <taxon>Xenopodinae</taxon>
        <taxon>Xenopus</taxon>
        <taxon>Xenopus</taxon>
    </lineage>
</organism>
<name>A0A974CN03_XENLA</name>
<evidence type="ECO:0000313" key="2">
    <source>
        <dbReference type="Proteomes" id="UP000694892"/>
    </source>
</evidence>
<protein>
    <submittedName>
        <fullName evidence="1">Uncharacterized protein</fullName>
    </submittedName>
</protein>
<sequence>MEEEWMVQYEYMWENLFHFTKNVKFGQMFMFQKDNDPTDKAIVLLDCLKNTKVIVLQCSFSFLPWSST</sequence>
<proteinExistence type="predicted"/>
<gene>
    <name evidence="1" type="ORF">XELAEV_18031670mg</name>
</gene>
<accession>A0A974CN03</accession>
<reference evidence="2" key="1">
    <citation type="journal article" date="2016" name="Nature">
        <title>Genome evolution in the allotetraploid frog Xenopus laevis.</title>
        <authorList>
            <person name="Session A.M."/>
            <person name="Uno Y."/>
            <person name="Kwon T."/>
            <person name="Chapman J.A."/>
            <person name="Toyoda A."/>
            <person name="Takahashi S."/>
            <person name="Fukui A."/>
            <person name="Hikosaka A."/>
            <person name="Suzuki A."/>
            <person name="Kondo M."/>
            <person name="van Heeringen S.J."/>
            <person name="Quigley I."/>
            <person name="Heinz S."/>
            <person name="Ogino H."/>
            <person name="Ochi H."/>
            <person name="Hellsten U."/>
            <person name="Lyons J.B."/>
            <person name="Simakov O."/>
            <person name="Putnam N."/>
            <person name="Stites J."/>
            <person name="Kuroki Y."/>
            <person name="Tanaka T."/>
            <person name="Michiue T."/>
            <person name="Watanabe M."/>
            <person name="Bogdanovic O."/>
            <person name="Lister R."/>
            <person name="Georgiou G."/>
            <person name="Paranjpe S.S."/>
            <person name="van Kruijsbergen I."/>
            <person name="Shu S."/>
            <person name="Carlson J."/>
            <person name="Kinoshita T."/>
            <person name="Ohta Y."/>
            <person name="Mawaribuchi S."/>
            <person name="Jenkins J."/>
            <person name="Grimwood J."/>
            <person name="Schmutz J."/>
            <person name="Mitros T."/>
            <person name="Mozaffari S.V."/>
            <person name="Suzuki Y."/>
            <person name="Haramoto Y."/>
            <person name="Yamamoto T.S."/>
            <person name="Takagi C."/>
            <person name="Heald R."/>
            <person name="Miller K."/>
            <person name="Haudenschild C."/>
            <person name="Kitzman J."/>
            <person name="Nakayama T."/>
            <person name="Izutsu Y."/>
            <person name="Robert J."/>
            <person name="Fortriede J."/>
            <person name="Burns K."/>
            <person name="Lotay V."/>
            <person name="Karimi K."/>
            <person name="Yasuoka Y."/>
            <person name="Dichmann D.S."/>
            <person name="Flajnik M.F."/>
            <person name="Houston D.W."/>
            <person name="Shendure J."/>
            <person name="DuPasquier L."/>
            <person name="Vize P.D."/>
            <person name="Zorn A.M."/>
            <person name="Ito M."/>
            <person name="Marcotte E.M."/>
            <person name="Wallingford J.B."/>
            <person name="Ito Y."/>
            <person name="Asashima M."/>
            <person name="Ueno N."/>
            <person name="Matsuda Y."/>
            <person name="Veenstra G.J."/>
            <person name="Fujiyama A."/>
            <person name="Harland R.M."/>
            <person name="Taira M."/>
            <person name="Rokhsar D.S."/>
        </authorList>
    </citation>
    <scope>NUCLEOTIDE SEQUENCE [LARGE SCALE GENOMIC DNA]</scope>
    <source>
        <strain evidence="2">J</strain>
    </source>
</reference>
<evidence type="ECO:0000313" key="1">
    <source>
        <dbReference type="EMBL" id="OCT76469.1"/>
    </source>
</evidence>
<dbReference type="Proteomes" id="UP000694892">
    <property type="component" value="Chromosome 6L"/>
</dbReference>
<dbReference type="EMBL" id="CM004476">
    <property type="protein sequence ID" value="OCT76469.1"/>
    <property type="molecule type" value="Genomic_DNA"/>
</dbReference>